<comment type="caution">
    <text evidence="1">The sequence shown here is derived from an EMBL/GenBank/DDBJ whole genome shotgun (WGS) entry which is preliminary data.</text>
</comment>
<evidence type="ECO:0000313" key="2">
    <source>
        <dbReference type="Proteomes" id="UP001500954"/>
    </source>
</evidence>
<proteinExistence type="predicted"/>
<keyword evidence="2" id="KW-1185">Reference proteome</keyword>
<dbReference type="Proteomes" id="UP001500954">
    <property type="component" value="Unassembled WGS sequence"/>
</dbReference>
<dbReference type="PROSITE" id="PS51257">
    <property type="entry name" value="PROKAR_LIPOPROTEIN"/>
    <property type="match status" value="1"/>
</dbReference>
<protein>
    <recommendedName>
        <fullName evidence="3">Lipocalin-like domain-containing protein</fullName>
    </recommendedName>
</protein>
<dbReference type="EMBL" id="BAABCY010000061">
    <property type="protein sequence ID" value="GAA3572070.1"/>
    <property type="molecule type" value="Genomic_DNA"/>
</dbReference>
<gene>
    <name evidence="1" type="ORF">GCM10022395_21750</name>
</gene>
<evidence type="ECO:0008006" key="3">
    <source>
        <dbReference type="Google" id="ProtNLM"/>
    </source>
</evidence>
<organism evidence="1 2">
    <name type="scientific">Snuella lapsa</name>
    <dbReference type="NCBI Taxonomy" id="870481"/>
    <lineage>
        <taxon>Bacteria</taxon>
        <taxon>Pseudomonadati</taxon>
        <taxon>Bacteroidota</taxon>
        <taxon>Flavobacteriia</taxon>
        <taxon>Flavobacteriales</taxon>
        <taxon>Flavobacteriaceae</taxon>
        <taxon>Snuella</taxon>
    </lineage>
</organism>
<reference evidence="2" key="1">
    <citation type="journal article" date="2019" name="Int. J. Syst. Evol. Microbiol.">
        <title>The Global Catalogue of Microorganisms (GCM) 10K type strain sequencing project: providing services to taxonomists for standard genome sequencing and annotation.</title>
        <authorList>
            <consortium name="The Broad Institute Genomics Platform"/>
            <consortium name="The Broad Institute Genome Sequencing Center for Infectious Disease"/>
            <person name="Wu L."/>
            <person name="Ma J."/>
        </authorList>
    </citation>
    <scope>NUCLEOTIDE SEQUENCE [LARGE SCALE GENOMIC DNA]</scope>
    <source>
        <strain evidence="2">JCM 17111</strain>
    </source>
</reference>
<dbReference type="RefSeq" id="WP_345006071.1">
    <property type="nucleotide sequence ID" value="NZ_BAABCY010000061.1"/>
</dbReference>
<name>A0ABP6XST4_9FLAO</name>
<evidence type="ECO:0000313" key="1">
    <source>
        <dbReference type="EMBL" id="GAA3572070.1"/>
    </source>
</evidence>
<sequence>MKILYPLTVVLFLFSCQSNPDIDIDQENLLIGNWVNPKYENETTIYQRASNLQDNAPGISFQKKAVFTQRTSGWCGTPPLSFYDEKGKWETQESLILITNLNFPGNYNLRIISIDNDQLIVKRELSEQEKDHRELMLLFDEISSLSISVSCTDPTDWNYTPYGSKACGGSQGYIAYSNKIDTSLFLQKIEAYNLAEKQYNIKWSVVSSCDVPQVPKSIVCQNGYPILKY</sequence>
<accession>A0ABP6XST4</accession>